<name>A0A9D9EMA9_9SPIR</name>
<dbReference type="GO" id="GO:0005975">
    <property type="term" value="P:carbohydrate metabolic process"/>
    <property type="evidence" value="ECO:0007669"/>
    <property type="project" value="InterPro"/>
</dbReference>
<dbReference type="InterPro" id="IPR003476">
    <property type="entry name" value="Glyco_hydro_42"/>
</dbReference>
<dbReference type="EC" id="3.2.1.23" evidence="3 6"/>
<dbReference type="AlphaFoldDB" id="A0A9D9EMA9"/>
<feature type="active site" description="Proton donor" evidence="7">
    <location>
        <position position="152"/>
    </location>
</feature>
<feature type="domain" description="Beta-galactosidase trimerisation" evidence="11">
    <location>
        <begin position="396"/>
        <end position="607"/>
    </location>
</feature>
<feature type="active site" description="Nucleophile" evidence="7">
    <location>
        <position position="307"/>
    </location>
</feature>
<evidence type="ECO:0000256" key="2">
    <source>
        <dbReference type="ARBA" id="ARBA00005940"/>
    </source>
</evidence>
<dbReference type="InterPro" id="IPR013529">
    <property type="entry name" value="Glyco_hydro_42_N"/>
</dbReference>
<accession>A0A9D9EMA9</accession>
<dbReference type="GO" id="GO:0004565">
    <property type="term" value="F:beta-galactosidase activity"/>
    <property type="evidence" value="ECO:0007669"/>
    <property type="project" value="UniProtKB-EC"/>
</dbReference>
<evidence type="ECO:0000259" key="11">
    <source>
        <dbReference type="Pfam" id="PF08532"/>
    </source>
</evidence>
<feature type="binding site" evidence="9">
    <location>
        <position position="162"/>
    </location>
    <ligand>
        <name>Zn(2+)</name>
        <dbReference type="ChEBI" id="CHEBI:29105"/>
    </ligand>
</feature>
<organism evidence="12 13">
    <name type="scientific">Candidatus Avitreponema avistercoris</name>
    <dbReference type="NCBI Taxonomy" id="2840705"/>
    <lineage>
        <taxon>Bacteria</taxon>
        <taxon>Pseudomonadati</taxon>
        <taxon>Spirochaetota</taxon>
        <taxon>Spirochaetia</taxon>
        <taxon>Spirochaetales</taxon>
        <taxon>Candidatus Avitreponema</taxon>
    </lineage>
</organism>
<comment type="caution">
    <text evidence="12">The sequence shown here is derived from an EMBL/GenBank/DDBJ whole genome shotgun (WGS) entry which is preliminary data.</text>
</comment>
<feature type="binding site" evidence="9">
    <location>
        <position position="157"/>
    </location>
    <ligand>
        <name>Zn(2+)</name>
        <dbReference type="ChEBI" id="CHEBI:29105"/>
    </ligand>
</feature>
<dbReference type="PIRSF" id="PIRSF001084">
    <property type="entry name" value="B-galactosidase"/>
    <property type="match status" value="1"/>
</dbReference>
<dbReference type="Gene3D" id="2.60.40.1180">
    <property type="entry name" value="Golgi alpha-mannosidase II"/>
    <property type="match status" value="1"/>
</dbReference>
<dbReference type="SUPFAM" id="SSF51445">
    <property type="entry name" value="(Trans)glycosidases"/>
    <property type="match status" value="1"/>
</dbReference>
<dbReference type="InterPro" id="IPR013780">
    <property type="entry name" value="Glyco_hydro_b"/>
</dbReference>
<dbReference type="EMBL" id="JADIMS010000055">
    <property type="protein sequence ID" value="MBO8450148.1"/>
    <property type="molecule type" value="Genomic_DNA"/>
</dbReference>
<evidence type="ECO:0000256" key="8">
    <source>
        <dbReference type="PIRSR" id="PIRSR001084-2"/>
    </source>
</evidence>
<keyword evidence="4 6" id="KW-0378">Hydrolase</keyword>
<feature type="binding site" evidence="8">
    <location>
        <position position="151"/>
    </location>
    <ligand>
        <name>substrate</name>
    </ligand>
</feature>
<feature type="binding site" evidence="9">
    <location>
        <position position="159"/>
    </location>
    <ligand>
        <name>Zn(2+)</name>
        <dbReference type="ChEBI" id="CHEBI:29105"/>
    </ligand>
</feature>
<dbReference type="PANTHER" id="PTHR36447:SF1">
    <property type="entry name" value="BETA-GALACTOSIDASE GANA"/>
    <property type="match status" value="1"/>
</dbReference>
<feature type="binding site" evidence="8">
    <location>
        <position position="315"/>
    </location>
    <ligand>
        <name>substrate</name>
    </ligand>
</feature>
<evidence type="ECO:0000256" key="7">
    <source>
        <dbReference type="PIRSR" id="PIRSR001084-1"/>
    </source>
</evidence>
<evidence type="ECO:0000256" key="5">
    <source>
        <dbReference type="ARBA" id="ARBA00023295"/>
    </source>
</evidence>
<feature type="binding site" evidence="9">
    <location>
        <position position="117"/>
    </location>
    <ligand>
        <name>Zn(2+)</name>
        <dbReference type="ChEBI" id="CHEBI:29105"/>
    </ligand>
</feature>
<dbReference type="Gene3D" id="3.20.20.80">
    <property type="entry name" value="Glycosidases"/>
    <property type="match status" value="1"/>
</dbReference>
<dbReference type="Pfam" id="PF02449">
    <property type="entry name" value="Glyco_hydro_42"/>
    <property type="match status" value="1"/>
</dbReference>
<dbReference type="InterPro" id="IPR013738">
    <property type="entry name" value="Beta_galactosidase_Trimer"/>
</dbReference>
<comment type="catalytic activity">
    <reaction evidence="1 6">
        <text>Hydrolysis of terminal non-reducing beta-D-galactose residues in beta-D-galactosides.</text>
        <dbReference type="EC" id="3.2.1.23"/>
    </reaction>
</comment>
<reference evidence="12" key="1">
    <citation type="submission" date="2020-10" db="EMBL/GenBank/DDBJ databases">
        <authorList>
            <person name="Gilroy R."/>
        </authorList>
    </citation>
    <scope>NUCLEOTIDE SEQUENCE</scope>
    <source>
        <strain evidence="12">B3-4054</strain>
    </source>
</reference>
<comment type="similarity">
    <text evidence="2 6">Belongs to the glycosyl hydrolase 42 family.</text>
</comment>
<dbReference type="CDD" id="cd03143">
    <property type="entry name" value="A4_beta-galactosidase_middle_domain"/>
    <property type="match status" value="1"/>
</dbReference>
<proteinExistence type="inferred from homology"/>
<sequence length="679" mass="76380">MGAPFFGRLLHGGDYNPEQWLNFPEILEEDLRLFREAHINTVTLGVFSWSMLEPRDGEFTFDWLLEIMDRLHKAGISVILATPSGARPKWMADAWPEVLRVDAERRRALFGGRHNHCYTSPVYREKVRRIDTELARRAGEHPAVIAWHISNEFGGECHCPLCQQEFRRWLQKRYQDIGKLNEAWQTVFWSHVYDDFPQIESPSPIGENGLHGLKLDWKRFVTEQTVDFARAEIQALRDAGSRKPVTANLMYDFDGLDYRRFADVLDVISWDNYPSWHKKEERITALDTAVQHDYMRSLKRQPFLLMESCPAATNWQAVSKVKRPGMLLAASLQAVAHGSDSVLYFQMRQSRGSFEKFHGAVIDHWGGDSRVLQEVAETGRALECLSEVCGSGVRSDVALIMDRESRWAMQDAAGPRNENLRYMDLFLRLYGAVRAAGVNADILGEDQSLDGYRVVILPMVYMFKEGFAEKIRAFVSGGGTLVATYWNGVVNDTDNCWLGAAPHGLTDVLGLRSKELDALYDGDCNAAAPVLGNVPGFTHTYTCGTFCDVTELTTAVPVLAYTGDFYAGEAALAFNRFGDGTAWYAGALFEERLYQDLLRVVLRDAGVQTDARALFGGSGIPEGVSVTSRARGDVRYVFVQNFNRFAVRIPAELPQGAEVLYGSFRGKLEPLETLVVKFS</sequence>
<dbReference type="Proteomes" id="UP000823616">
    <property type="component" value="Unassembled WGS sequence"/>
</dbReference>
<evidence type="ECO:0000259" key="10">
    <source>
        <dbReference type="Pfam" id="PF02449"/>
    </source>
</evidence>
<dbReference type="Gene3D" id="3.40.50.880">
    <property type="match status" value="1"/>
</dbReference>
<keyword evidence="5 6" id="KW-0326">Glycosidase</keyword>
<evidence type="ECO:0000256" key="6">
    <source>
        <dbReference type="PIRNR" id="PIRNR001084"/>
    </source>
</evidence>
<keyword evidence="9" id="KW-0862">Zinc</keyword>
<reference evidence="12" key="2">
    <citation type="journal article" date="2021" name="PeerJ">
        <title>Extensive microbial diversity within the chicken gut microbiome revealed by metagenomics and culture.</title>
        <authorList>
            <person name="Gilroy R."/>
            <person name="Ravi A."/>
            <person name="Getino M."/>
            <person name="Pursley I."/>
            <person name="Horton D.L."/>
            <person name="Alikhan N.F."/>
            <person name="Baker D."/>
            <person name="Gharbi K."/>
            <person name="Hall N."/>
            <person name="Watson M."/>
            <person name="Adriaenssens E.M."/>
            <person name="Foster-Nyarko E."/>
            <person name="Jarju S."/>
            <person name="Secka A."/>
            <person name="Antonio M."/>
            <person name="Oren A."/>
            <person name="Chaudhuri R.R."/>
            <person name="La Ragione R."/>
            <person name="Hildebrand F."/>
            <person name="Pallen M.J."/>
        </authorList>
    </citation>
    <scope>NUCLEOTIDE SEQUENCE</scope>
    <source>
        <strain evidence="12">B3-4054</strain>
    </source>
</reference>
<evidence type="ECO:0000256" key="3">
    <source>
        <dbReference type="ARBA" id="ARBA00012756"/>
    </source>
</evidence>
<dbReference type="InterPro" id="IPR017853">
    <property type="entry name" value="GH"/>
</dbReference>
<feature type="domain" description="Glycoside hydrolase family 42 N-terminal" evidence="10">
    <location>
        <begin position="14"/>
        <end position="383"/>
    </location>
</feature>
<keyword evidence="9" id="KW-0479">Metal-binding</keyword>
<evidence type="ECO:0000313" key="12">
    <source>
        <dbReference type="EMBL" id="MBO8450148.1"/>
    </source>
</evidence>
<dbReference type="Pfam" id="PF08532">
    <property type="entry name" value="Glyco_hydro_42M"/>
    <property type="match status" value="1"/>
</dbReference>
<evidence type="ECO:0000313" key="13">
    <source>
        <dbReference type="Proteomes" id="UP000823616"/>
    </source>
</evidence>
<evidence type="ECO:0000256" key="1">
    <source>
        <dbReference type="ARBA" id="ARBA00001412"/>
    </source>
</evidence>
<protein>
    <recommendedName>
        <fullName evidence="3 6">Beta-galactosidase</fullName>
        <shortName evidence="6">Beta-gal</shortName>
        <ecNumber evidence="3 6">3.2.1.23</ecNumber>
    </recommendedName>
</protein>
<gene>
    <name evidence="12" type="ORF">IAA96_03480</name>
</gene>
<dbReference type="GO" id="GO:0046872">
    <property type="term" value="F:metal ion binding"/>
    <property type="evidence" value="ECO:0007669"/>
    <property type="project" value="UniProtKB-KW"/>
</dbReference>
<evidence type="ECO:0000256" key="9">
    <source>
        <dbReference type="PIRSR" id="PIRSR001084-3"/>
    </source>
</evidence>
<evidence type="ECO:0000256" key="4">
    <source>
        <dbReference type="ARBA" id="ARBA00022801"/>
    </source>
</evidence>
<dbReference type="SUPFAM" id="SSF52317">
    <property type="entry name" value="Class I glutamine amidotransferase-like"/>
    <property type="match status" value="1"/>
</dbReference>
<feature type="binding site" evidence="8">
    <location>
        <position position="113"/>
    </location>
    <ligand>
        <name>substrate</name>
    </ligand>
</feature>
<dbReference type="GO" id="GO:0009341">
    <property type="term" value="C:beta-galactosidase complex"/>
    <property type="evidence" value="ECO:0007669"/>
    <property type="project" value="InterPro"/>
</dbReference>
<dbReference type="InterPro" id="IPR029062">
    <property type="entry name" value="Class_I_gatase-like"/>
</dbReference>
<dbReference type="PANTHER" id="PTHR36447">
    <property type="entry name" value="BETA-GALACTOSIDASE GANA"/>
    <property type="match status" value="1"/>
</dbReference>